<dbReference type="InterPro" id="IPR024747">
    <property type="entry name" value="Pyridox_Oxase-rel"/>
</dbReference>
<proteinExistence type="predicted"/>
<dbReference type="Proteomes" id="UP001304071">
    <property type="component" value="Chromosome 2"/>
</dbReference>
<evidence type="ECO:0000313" key="2">
    <source>
        <dbReference type="Proteomes" id="UP001304071"/>
    </source>
</evidence>
<gene>
    <name evidence="1" type="ORF">R8Z52_21005</name>
</gene>
<reference evidence="1 2" key="1">
    <citation type="submission" date="2023-11" db="EMBL/GenBank/DDBJ databases">
        <title>Plant-associative lifestyle of Vibrio porteresiae and its evolutionary dynamics.</title>
        <authorList>
            <person name="Rameshkumar N."/>
            <person name="Kirti K."/>
        </authorList>
    </citation>
    <scope>NUCLEOTIDE SEQUENCE [LARGE SCALE GENOMIC DNA]</scope>
    <source>
        <strain evidence="1 2">MSSRF30</strain>
    </source>
</reference>
<protein>
    <submittedName>
        <fullName evidence="1">Pyridoxamine 5'-phosphate oxidase family protein</fullName>
    </submittedName>
</protein>
<dbReference type="EMBL" id="CP138204">
    <property type="protein sequence ID" value="WPC75412.1"/>
    <property type="molecule type" value="Genomic_DNA"/>
</dbReference>
<name>A0ABZ0QI69_9VIBR</name>
<organism evidence="1 2">
    <name type="scientific">Vibrio porteresiae DSM 19223</name>
    <dbReference type="NCBI Taxonomy" id="1123496"/>
    <lineage>
        <taxon>Bacteria</taxon>
        <taxon>Pseudomonadati</taxon>
        <taxon>Pseudomonadota</taxon>
        <taxon>Gammaproteobacteria</taxon>
        <taxon>Vibrionales</taxon>
        <taxon>Vibrionaceae</taxon>
        <taxon>Vibrio</taxon>
    </lineage>
</organism>
<dbReference type="InterPro" id="IPR012349">
    <property type="entry name" value="Split_barrel_FMN-bd"/>
</dbReference>
<dbReference type="SUPFAM" id="SSF50475">
    <property type="entry name" value="FMN-binding split barrel"/>
    <property type="match status" value="1"/>
</dbReference>
<dbReference type="Pfam" id="PF12900">
    <property type="entry name" value="Pyridox_ox_2"/>
    <property type="match status" value="1"/>
</dbReference>
<keyword evidence="2" id="KW-1185">Reference proteome</keyword>
<dbReference type="RefSeq" id="WP_261897396.1">
    <property type="nucleotide sequence ID" value="NZ_AP024896.1"/>
</dbReference>
<sequence>MLSNTPRTEIHKAPQRASQDLQQLHLIIDECLIGHVGIVQEHGPVVIPMLVWRVDDHIYLHGANNSRLMRSLAKGAATCITFTLFDGWLLARSAFHHSARYRSAVVYGQFSAIEELSEKDRLLNHFIDHIAPERSKQVRPGSTKELAATMLLAMPLTEASVKINQGDVAEYAEDNDYPVWSGFLPYRTQVGPLEPSDHTPASCSVPDYSQAYGTRWVNK</sequence>
<dbReference type="Gene3D" id="2.30.110.10">
    <property type="entry name" value="Electron Transport, Fmn-binding Protein, Chain A"/>
    <property type="match status" value="1"/>
</dbReference>
<dbReference type="PANTHER" id="PTHR34071:SF2">
    <property type="entry name" value="FLAVIN-NUCLEOTIDE-BINDING PROTEIN"/>
    <property type="match status" value="1"/>
</dbReference>
<accession>A0ABZ0QI69</accession>
<dbReference type="PANTHER" id="PTHR34071">
    <property type="entry name" value="5-NITROIMIDAZOLE ANTIBIOTICS RESISTANCE PROTEIN, NIMA-FAMILY-RELATED PROTEIN-RELATED"/>
    <property type="match status" value="1"/>
</dbReference>
<evidence type="ECO:0000313" key="1">
    <source>
        <dbReference type="EMBL" id="WPC75412.1"/>
    </source>
</evidence>